<reference evidence="3" key="1">
    <citation type="submission" date="2025-08" db="UniProtKB">
        <authorList>
            <consortium name="RefSeq"/>
        </authorList>
    </citation>
    <scope>IDENTIFICATION</scope>
    <source>
        <tissue evidence="3">Muscle</tissue>
    </source>
</reference>
<organism evidence="2 3">
    <name type="scientific">Physeter macrocephalus</name>
    <name type="common">Sperm whale</name>
    <name type="synonym">Physeter catodon</name>
    <dbReference type="NCBI Taxonomy" id="9755"/>
    <lineage>
        <taxon>Eukaryota</taxon>
        <taxon>Metazoa</taxon>
        <taxon>Chordata</taxon>
        <taxon>Craniata</taxon>
        <taxon>Vertebrata</taxon>
        <taxon>Euteleostomi</taxon>
        <taxon>Mammalia</taxon>
        <taxon>Eutheria</taxon>
        <taxon>Laurasiatheria</taxon>
        <taxon>Artiodactyla</taxon>
        <taxon>Whippomorpha</taxon>
        <taxon>Cetacea</taxon>
        <taxon>Odontoceti</taxon>
        <taxon>Physeteridae</taxon>
        <taxon>Physeter</taxon>
    </lineage>
</organism>
<feature type="compositionally biased region" description="Low complexity" evidence="1">
    <location>
        <begin position="262"/>
        <end position="272"/>
    </location>
</feature>
<dbReference type="Proteomes" id="UP000248484">
    <property type="component" value="Chromosome 18"/>
</dbReference>
<dbReference type="OrthoDB" id="9809104at2759"/>
<feature type="compositionally biased region" description="Low complexity" evidence="1">
    <location>
        <begin position="63"/>
        <end position="82"/>
    </location>
</feature>
<dbReference type="AlphaFoldDB" id="A0A9W2W8I0"/>
<dbReference type="RefSeq" id="XP_054935536.1">
    <property type="nucleotide sequence ID" value="XM_055079561.1"/>
</dbReference>
<gene>
    <name evidence="3" type="primary">LOC114484242</name>
</gene>
<evidence type="ECO:0000256" key="1">
    <source>
        <dbReference type="SAM" id="MobiDB-lite"/>
    </source>
</evidence>
<evidence type="ECO:0000313" key="2">
    <source>
        <dbReference type="Proteomes" id="UP000248484"/>
    </source>
</evidence>
<dbReference type="KEGG" id="pcad:114484242"/>
<feature type="region of interest" description="Disordered" evidence="1">
    <location>
        <begin position="164"/>
        <end position="201"/>
    </location>
</feature>
<sequence length="337" mass="35252">MSPPPTHGTSTLGLVADPYGPPGPNTPHEANVVAPGTGSWQLVDGELERGLPQGLGGGGVAGSRGQVKTALCRASSFSSRYRGGSGPGLLRPEPEPRGPENGQEGRRSRGAGRVRSWSLAARGRLAGLRARGRGGPLRAVTRQGSVRAQTGDEAASPVGVDALASRGGRAPGCGQRDVTRSGVTARRDGTPSGLPEHSRLAPRGSWNTQHLCSFTFLKEPIHYCCSLDPQNPQDDKVELKERTTHTPGRAARGATHPRPATPSLRLRPAAAQRPPPASLPPFHPFLCLFPSLLSSVLCSEDSERPEPCLPVPPELICTKSFALVWGSGTSLGLSASE</sequence>
<feature type="compositionally biased region" description="Basic and acidic residues" evidence="1">
    <location>
        <begin position="92"/>
        <end position="107"/>
    </location>
</feature>
<name>A0A9W2W8I0_PHYMC</name>
<feature type="region of interest" description="Disordered" evidence="1">
    <location>
        <begin position="244"/>
        <end position="275"/>
    </location>
</feature>
<dbReference type="GeneID" id="114484242"/>
<evidence type="ECO:0000313" key="3">
    <source>
        <dbReference type="RefSeq" id="XP_054935536.1"/>
    </source>
</evidence>
<proteinExistence type="predicted"/>
<protein>
    <submittedName>
        <fullName evidence="3">Uncharacterized protein</fullName>
    </submittedName>
</protein>
<accession>A0A9W2W8I0</accession>
<feature type="region of interest" description="Disordered" evidence="1">
    <location>
        <begin position="1"/>
        <end position="28"/>
    </location>
</feature>
<keyword evidence="2" id="KW-1185">Reference proteome</keyword>
<feature type="compositionally biased region" description="Gly residues" evidence="1">
    <location>
        <begin position="53"/>
        <end position="62"/>
    </location>
</feature>
<feature type="region of interest" description="Disordered" evidence="1">
    <location>
        <begin position="47"/>
        <end position="115"/>
    </location>
</feature>